<dbReference type="EMBL" id="GBXM01083522">
    <property type="protein sequence ID" value="JAH25055.1"/>
    <property type="molecule type" value="Transcribed_RNA"/>
</dbReference>
<proteinExistence type="predicted"/>
<evidence type="ECO:0000313" key="1">
    <source>
        <dbReference type="EMBL" id="JAH25055.1"/>
    </source>
</evidence>
<protein>
    <submittedName>
        <fullName evidence="1">Uncharacterized protein</fullName>
    </submittedName>
</protein>
<sequence length="69" mass="7742">MTRVAEAFSVRLIFSLPFLIFVTRSLRIDGPKWTAWRPSAGGHVRSTCLLVGDSDEEACGQHVQCWTYA</sequence>
<reference evidence="1" key="2">
    <citation type="journal article" date="2015" name="Fish Shellfish Immunol.">
        <title>Early steps in the European eel (Anguilla anguilla)-Vibrio vulnificus interaction in the gills: Role of the RtxA13 toxin.</title>
        <authorList>
            <person name="Callol A."/>
            <person name="Pajuelo D."/>
            <person name="Ebbesson L."/>
            <person name="Teles M."/>
            <person name="MacKenzie S."/>
            <person name="Amaro C."/>
        </authorList>
    </citation>
    <scope>NUCLEOTIDE SEQUENCE</scope>
</reference>
<accession>A0A0E9R996</accession>
<dbReference type="AlphaFoldDB" id="A0A0E9R996"/>
<reference evidence="1" key="1">
    <citation type="submission" date="2014-11" db="EMBL/GenBank/DDBJ databases">
        <authorList>
            <person name="Amaro Gonzalez C."/>
        </authorList>
    </citation>
    <scope>NUCLEOTIDE SEQUENCE</scope>
</reference>
<organism evidence="1">
    <name type="scientific">Anguilla anguilla</name>
    <name type="common">European freshwater eel</name>
    <name type="synonym">Muraena anguilla</name>
    <dbReference type="NCBI Taxonomy" id="7936"/>
    <lineage>
        <taxon>Eukaryota</taxon>
        <taxon>Metazoa</taxon>
        <taxon>Chordata</taxon>
        <taxon>Craniata</taxon>
        <taxon>Vertebrata</taxon>
        <taxon>Euteleostomi</taxon>
        <taxon>Actinopterygii</taxon>
        <taxon>Neopterygii</taxon>
        <taxon>Teleostei</taxon>
        <taxon>Anguilliformes</taxon>
        <taxon>Anguillidae</taxon>
        <taxon>Anguilla</taxon>
    </lineage>
</organism>
<name>A0A0E9R996_ANGAN</name>